<evidence type="ECO:0000259" key="1">
    <source>
        <dbReference type="Pfam" id="PF02627"/>
    </source>
</evidence>
<dbReference type="Gene3D" id="1.20.1290.10">
    <property type="entry name" value="AhpD-like"/>
    <property type="match status" value="1"/>
</dbReference>
<dbReference type="InterPro" id="IPR029032">
    <property type="entry name" value="AhpD-like"/>
</dbReference>
<comment type="caution">
    <text evidence="2">The sequence shown here is derived from an EMBL/GenBank/DDBJ whole genome shotgun (WGS) entry which is preliminary data.</text>
</comment>
<dbReference type="PANTHER" id="PTHR35446">
    <property type="entry name" value="SI:CH211-175M2.5"/>
    <property type="match status" value="1"/>
</dbReference>
<feature type="domain" description="Carboxymuconolactone decarboxylase-like" evidence="1">
    <location>
        <begin position="58"/>
        <end position="108"/>
    </location>
</feature>
<dbReference type="InterPro" id="IPR010195">
    <property type="entry name" value="Uncharacterised_peroxidase-rel"/>
</dbReference>
<keyword evidence="2" id="KW-0575">Peroxidase</keyword>
<protein>
    <submittedName>
        <fullName evidence="2">Peroxidase-related enzyme</fullName>
    </submittedName>
</protein>
<dbReference type="NCBIfam" id="TIGR01926">
    <property type="entry name" value="peroxid_rel"/>
    <property type="match status" value="1"/>
</dbReference>
<dbReference type="GO" id="GO:0004601">
    <property type="term" value="F:peroxidase activity"/>
    <property type="evidence" value="ECO:0007669"/>
    <property type="project" value="UniProtKB-KW"/>
</dbReference>
<sequence length="201" mass="22651">MSEPDKQQNESRRVSHPVSRFHIPALNELPADIRERIEGVQEKAGFIPNVFLTLAHRPDEFRAFFAYHDALMEKTGNLTLAEREMIVVATSAANQCQYCVIAHGAILRIRAKNPLVADQVALNYRKADISARQKAMLDFALKVTDQAYAVGEDDFTALAEHGFDEEDLWDIAAITAFFGMSNRMANVTNMRANDEFYTLGR</sequence>
<keyword evidence="3" id="KW-1185">Reference proteome</keyword>
<accession>A0ABR9FTS1</accession>
<name>A0ABR9FTS1_9GAMM</name>
<dbReference type="SUPFAM" id="SSF69118">
    <property type="entry name" value="AhpD-like"/>
    <property type="match status" value="1"/>
</dbReference>
<keyword evidence="2" id="KW-0560">Oxidoreductase</keyword>
<gene>
    <name evidence="2" type="ORF">EI547_01070</name>
</gene>
<dbReference type="InterPro" id="IPR004675">
    <property type="entry name" value="AhpD_core"/>
</dbReference>
<reference evidence="2 3" key="1">
    <citation type="submission" date="2020-07" db="EMBL/GenBank/DDBJ databases">
        <title>Halophilic bacteria isolated from french cheeses.</title>
        <authorList>
            <person name="Kothe C.I."/>
            <person name="Farah-Kraiem B."/>
            <person name="Renault P."/>
            <person name="Dridi B."/>
        </authorList>
    </citation>
    <scope>NUCLEOTIDE SEQUENCE [LARGE SCALE GENOMIC DNA]</scope>
    <source>
        <strain evidence="2 3">FME20</strain>
    </source>
</reference>
<dbReference type="Proteomes" id="UP001645038">
    <property type="component" value="Unassembled WGS sequence"/>
</dbReference>
<proteinExistence type="predicted"/>
<dbReference type="Pfam" id="PF02627">
    <property type="entry name" value="CMD"/>
    <property type="match status" value="1"/>
</dbReference>
<dbReference type="Gene3D" id="1.20.5.810">
    <property type="entry name" value="AhpD-like"/>
    <property type="match status" value="1"/>
</dbReference>
<evidence type="ECO:0000313" key="2">
    <source>
        <dbReference type="EMBL" id="MBE0462050.1"/>
    </source>
</evidence>
<organism evidence="2 3">
    <name type="scientific">Halomonas colorata</name>
    <dbReference type="NCBI Taxonomy" id="2742615"/>
    <lineage>
        <taxon>Bacteria</taxon>
        <taxon>Pseudomonadati</taxon>
        <taxon>Pseudomonadota</taxon>
        <taxon>Gammaproteobacteria</taxon>
        <taxon>Oceanospirillales</taxon>
        <taxon>Halomonadaceae</taxon>
        <taxon>Halomonas</taxon>
    </lineage>
</organism>
<evidence type="ECO:0000313" key="3">
    <source>
        <dbReference type="Proteomes" id="UP001645038"/>
    </source>
</evidence>
<dbReference type="InterPro" id="IPR003779">
    <property type="entry name" value="CMD-like"/>
</dbReference>
<dbReference type="EMBL" id="RRZB01000002">
    <property type="protein sequence ID" value="MBE0462050.1"/>
    <property type="molecule type" value="Genomic_DNA"/>
</dbReference>
<dbReference type="NCBIfam" id="TIGR00778">
    <property type="entry name" value="ahpD_dom"/>
    <property type="match status" value="1"/>
</dbReference>
<dbReference type="PANTHER" id="PTHR35446:SF2">
    <property type="entry name" value="CARBOXYMUCONOLACTONE DECARBOXYLASE-LIKE DOMAIN-CONTAINING PROTEIN"/>
    <property type="match status" value="1"/>
</dbReference>